<dbReference type="Gene3D" id="3.30.70.2450">
    <property type="match status" value="1"/>
</dbReference>
<keyword evidence="1" id="KW-0285">Flavoprotein</keyword>
<dbReference type="PRINTS" id="PR00420">
    <property type="entry name" value="RNGMNOXGNASE"/>
</dbReference>
<keyword evidence="4" id="KW-0520">NAD</keyword>
<dbReference type="PANTHER" id="PTHR43476:SF4">
    <property type="entry name" value="BLR0106 PROTEIN"/>
    <property type="match status" value="1"/>
</dbReference>
<feature type="domain" description="FAD-binding" evidence="5">
    <location>
        <begin position="28"/>
        <end position="368"/>
    </location>
</feature>
<accession>A0ABR4E7Q7</accession>
<keyword evidence="2" id="KW-0274">FAD</keyword>
<evidence type="ECO:0000256" key="1">
    <source>
        <dbReference type="ARBA" id="ARBA00022630"/>
    </source>
</evidence>
<evidence type="ECO:0000259" key="5">
    <source>
        <dbReference type="Pfam" id="PF01494"/>
    </source>
</evidence>
<organism evidence="6 7">
    <name type="scientific">Diaporthe vaccinii</name>
    <dbReference type="NCBI Taxonomy" id="105482"/>
    <lineage>
        <taxon>Eukaryota</taxon>
        <taxon>Fungi</taxon>
        <taxon>Dikarya</taxon>
        <taxon>Ascomycota</taxon>
        <taxon>Pezizomycotina</taxon>
        <taxon>Sordariomycetes</taxon>
        <taxon>Sordariomycetidae</taxon>
        <taxon>Diaporthales</taxon>
        <taxon>Diaporthaceae</taxon>
        <taxon>Diaporthe</taxon>
        <taxon>Diaporthe eres species complex</taxon>
    </lineage>
</organism>
<dbReference type="SUPFAM" id="SSF51905">
    <property type="entry name" value="FAD/NAD(P)-binding domain"/>
    <property type="match status" value="1"/>
</dbReference>
<dbReference type="EMBL" id="JBAWTH010000087">
    <property type="protein sequence ID" value="KAL2278381.1"/>
    <property type="molecule type" value="Genomic_DNA"/>
</dbReference>
<dbReference type="Gene3D" id="3.50.50.60">
    <property type="entry name" value="FAD/NAD(P)-binding domain"/>
    <property type="match status" value="1"/>
</dbReference>
<keyword evidence="3" id="KW-0560">Oxidoreductase</keyword>
<proteinExistence type="predicted"/>
<keyword evidence="7" id="KW-1185">Reference proteome</keyword>
<dbReference type="Proteomes" id="UP001600888">
    <property type="component" value="Unassembled WGS sequence"/>
</dbReference>
<dbReference type="InterPro" id="IPR002938">
    <property type="entry name" value="FAD-bd"/>
</dbReference>
<evidence type="ECO:0000313" key="7">
    <source>
        <dbReference type="Proteomes" id="UP001600888"/>
    </source>
</evidence>
<sequence length="462" mass="52220">MRHKSLETILYSTHAYVQKMTGKGFEKIIIVGAGPSGLLLALLLSKHGIPVTVVEMSHELDQQPRAAHYGPAATPDLKRAGVLDKIKSEGMTLDTMCWRRADDHGYIAGFNAEVISNVDGNDLRTVCLPLQDLDKLMLDLFVEKYNGNVLWKHKVVGVGQDEKKAWIDVEAPDGKKRLEADYIVGCDGANSAVRRALFGNDYPGFTWDAQIIATNTYYDFEGKFGFDDANFIIHPENFFMAAKITRDGLYRVTYGETPGLSVEEYKQRQPWKFETMLPGHPKPDEYKLINMAPYKMHQRCATKFRVGRVLLAADAAHLCNPWGGLGITGGFVDCGGLYDCLAGIWEGKADDSILDLYSEKRIEKWKTVIDPISQVSYFPTRIAILKCIGRGLQRYFKRCVKEDENFRRVSDKDPATRYDRDEFMHMLTKGQTDKAFLKDLLMGTLDVRYDFTQHYHNAAKAA</sequence>
<protein>
    <recommendedName>
        <fullName evidence="5">FAD-binding domain-containing protein</fullName>
    </recommendedName>
</protein>
<reference evidence="6 7" key="1">
    <citation type="submission" date="2024-03" db="EMBL/GenBank/DDBJ databases">
        <title>A high-quality draft genome sequence of Diaporthe vaccinii, a causative agent of upright dieback and viscid rot disease in cranberry plants.</title>
        <authorList>
            <person name="Sarrasin M."/>
            <person name="Lang B.F."/>
            <person name="Burger G."/>
        </authorList>
    </citation>
    <scope>NUCLEOTIDE SEQUENCE [LARGE SCALE GENOMIC DNA]</scope>
    <source>
        <strain evidence="6 7">IS7</strain>
    </source>
</reference>
<evidence type="ECO:0000256" key="2">
    <source>
        <dbReference type="ARBA" id="ARBA00022827"/>
    </source>
</evidence>
<comment type="caution">
    <text evidence="6">The sequence shown here is derived from an EMBL/GenBank/DDBJ whole genome shotgun (WGS) entry which is preliminary data.</text>
</comment>
<dbReference type="Pfam" id="PF01494">
    <property type="entry name" value="FAD_binding_3"/>
    <property type="match status" value="1"/>
</dbReference>
<evidence type="ECO:0000256" key="3">
    <source>
        <dbReference type="ARBA" id="ARBA00023002"/>
    </source>
</evidence>
<evidence type="ECO:0000256" key="4">
    <source>
        <dbReference type="ARBA" id="ARBA00023027"/>
    </source>
</evidence>
<gene>
    <name evidence="6" type="ORF">FJTKL_14482</name>
</gene>
<dbReference type="InterPro" id="IPR036188">
    <property type="entry name" value="FAD/NAD-bd_sf"/>
</dbReference>
<name>A0ABR4E7Q7_9PEZI</name>
<dbReference type="PANTHER" id="PTHR43476">
    <property type="entry name" value="3-(3-HYDROXY-PHENYL)PROPIONATE/3-HYDROXYCINNAMIC ACID HYDROXYLASE"/>
    <property type="match status" value="1"/>
</dbReference>
<evidence type="ECO:0000313" key="6">
    <source>
        <dbReference type="EMBL" id="KAL2278381.1"/>
    </source>
</evidence>
<dbReference type="InterPro" id="IPR050631">
    <property type="entry name" value="PheA/TfdB_FAD_monoxygenase"/>
</dbReference>